<feature type="transmembrane region" description="Helical" evidence="9">
    <location>
        <begin position="220"/>
        <end position="240"/>
    </location>
</feature>
<sequence length="393" mass="43882">AEGQWLKQLDMSPYAGSMYHGSPLLLQILGPLTVSMRTTKGASLQFGFFFVDFLAALLLRRIGYILQLAHMRSITSLDLSKSIQMPGNLVAGDVAALVYLWNPLGIASCVGASMSSIENIMILLALYGASTRNTPLAAFGWVTSTHLALYPAILVIPVIFLLGYGPDTPPRKLFRELKQLGESTLDSAAPSDPSCGKGGTENIHSGCCQYDFSWKPVMHFILWSAIWWMHILGLCSISLRHHGGLREMFKETYGFILTVEDLSPNLGLFWYFFTEVFDFFRVFFLLVFHANVLFMVMPMTIRLNHRPCFLAFSFVAITSMLKSYPSFGDSALYIGLLALFVHELAGMRFSFFLLNGFTGIALLSPVMYNLWIWRGTGNANFYFATALAYASFE</sequence>
<evidence type="ECO:0000256" key="6">
    <source>
        <dbReference type="ARBA" id="ARBA00022824"/>
    </source>
</evidence>
<organism evidence="10 11">
    <name type="scientific">Taxus chinensis</name>
    <name type="common">Chinese yew</name>
    <name type="synonym">Taxus wallichiana var. chinensis</name>
    <dbReference type="NCBI Taxonomy" id="29808"/>
    <lineage>
        <taxon>Eukaryota</taxon>
        <taxon>Viridiplantae</taxon>
        <taxon>Streptophyta</taxon>
        <taxon>Embryophyta</taxon>
        <taxon>Tracheophyta</taxon>
        <taxon>Spermatophyta</taxon>
        <taxon>Pinopsida</taxon>
        <taxon>Pinidae</taxon>
        <taxon>Conifers II</taxon>
        <taxon>Cupressales</taxon>
        <taxon>Taxaceae</taxon>
        <taxon>Taxus</taxon>
    </lineage>
</organism>
<keyword evidence="7 9" id="KW-1133">Transmembrane helix</keyword>
<keyword evidence="11" id="KW-1185">Reference proteome</keyword>
<feature type="transmembrane region" description="Helical" evidence="9">
    <location>
        <begin position="279"/>
        <end position="296"/>
    </location>
</feature>
<evidence type="ECO:0000313" key="10">
    <source>
        <dbReference type="EMBL" id="KAH9294388.1"/>
    </source>
</evidence>
<feature type="non-terminal residue" evidence="10">
    <location>
        <position position="1"/>
    </location>
</feature>
<evidence type="ECO:0000256" key="7">
    <source>
        <dbReference type="ARBA" id="ARBA00022989"/>
    </source>
</evidence>
<feature type="transmembrane region" description="Helical" evidence="9">
    <location>
        <begin position="139"/>
        <end position="164"/>
    </location>
</feature>
<evidence type="ECO:0000313" key="11">
    <source>
        <dbReference type="Proteomes" id="UP000824469"/>
    </source>
</evidence>
<evidence type="ECO:0000256" key="9">
    <source>
        <dbReference type="SAM" id="Phobius"/>
    </source>
</evidence>
<dbReference type="PANTHER" id="PTHR13121:SF0">
    <property type="entry name" value="PHOSPHATIDYLINOSITOL GLYCAN ANCHOR BIOSYNTHESIS CLASS U PROTEIN"/>
    <property type="match status" value="1"/>
</dbReference>
<proteinExistence type="inferred from homology"/>
<comment type="caution">
    <text evidence="10">The sequence shown here is derived from an EMBL/GenBank/DDBJ whole genome shotgun (WGS) entry which is preliminary data.</text>
</comment>
<comment type="similarity">
    <text evidence="3">Belongs to the PIGU family.</text>
</comment>
<evidence type="ECO:0000256" key="3">
    <source>
        <dbReference type="ARBA" id="ARBA00010026"/>
    </source>
</evidence>
<feature type="transmembrane region" description="Helical" evidence="9">
    <location>
        <begin position="46"/>
        <end position="66"/>
    </location>
</feature>
<feature type="non-terminal residue" evidence="10">
    <location>
        <position position="393"/>
    </location>
</feature>
<keyword evidence="5 9" id="KW-0812">Transmembrane</keyword>
<dbReference type="PANTHER" id="PTHR13121">
    <property type="entry name" value="GPI TRANSAMIDASE COMPONENT PIG-U"/>
    <property type="match status" value="1"/>
</dbReference>
<evidence type="ECO:0000256" key="8">
    <source>
        <dbReference type="ARBA" id="ARBA00023136"/>
    </source>
</evidence>
<keyword evidence="6" id="KW-0256">Endoplasmic reticulum</keyword>
<keyword evidence="4" id="KW-0337">GPI-anchor biosynthesis</keyword>
<comment type="subcellular location">
    <subcellularLocation>
        <location evidence="1">Endoplasmic reticulum membrane</location>
        <topology evidence="1">Multi-pass membrane protein</topology>
    </subcellularLocation>
</comment>
<accession>A0AA38C858</accession>
<feature type="transmembrane region" description="Helical" evidence="9">
    <location>
        <begin position="352"/>
        <end position="373"/>
    </location>
</feature>
<name>A0AA38C858_TAXCH</name>
<dbReference type="GO" id="GO:0016255">
    <property type="term" value="P:attachment of GPI anchor to protein"/>
    <property type="evidence" value="ECO:0007669"/>
    <property type="project" value="InterPro"/>
</dbReference>
<feature type="transmembrane region" description="Helical" evidence="9">
    <location>
        <begin position="308"/>
        <end position="324"/>
    </location>
</feature>
<comment type="pathway">
    <text evidence="2">Glycolipid biosynthesis; glycosylphosphatidylinositol-anchor biosynthesis.</text>
</comment>
<dbReference type="Pfam" id="PF06728">
    <property type="entry name" value="PIG-U"/>
    <property type="match status" value="1"/>
</dbReference>
<dbReference type="OMA" id="ALWHLWI"/>
<protein>
    <recommendedName>
        <fullName evidence="12">GPI transamidase subunit PIG-U</fullName>
    </recommendedName>
</protein>
<feature type="transmembrane region" description="Helical" evidence="9">
    <location>
        <begin position="252"/>
        <end position="273"/>
    </location>
</feature>
<keyword evidence="8 9" id="KW-0472">Membrane</keyword>
<reference evidence="10 11" key="1">
    <citation type="journal article" date="2021" name="Nat. Plants">
        <title>The Taxus genome provides insights into paclitaxel biosynthesis.</title>
        <authorList>
            <person name="Xiong X."/>
            <person name="Gou J."/>
            <person name="Liao Q."/>
            <person name="Li Y."/>
            <person name="Zhou Q."/>
            <person name="Bi G."/>
            <person name="Li C."/>
            <person name="Du R."/>
            <person name="Wang X."/>
            <person name="Sun T."/>
            <person name="Guo L."/>
            <person name="Liang H."/>
            <person name="Lu P."/>
            <person name="Wu Y."/>
            <person name="Zhang Z."/>
            <person name="Ro D.K."/>
            <person name="Shang Y."/>
            <person name="Huang S."/>
            <person name="Yan J."/>
        </authorList>
    </citation>
    <scope>NUCLEOTIDE SEQUENCE [LARGE SCALE GENOMIC DNA]</scope>
    <source>
        <strain evidence="10">Ta-2019</strain>
    </source>
</reference>
<dbReference type="EMBL" id="JAHRHJ020000166">
    <property type="protein sequence ID" value="KAH9294388.1"/>
    <property type="molecule type" value="Genomic_DNA"/>
</dbReference>
<feature type="transmembrane region" description="Helical" evidence="9">
    <location>
        <begin position="104"/>
        <end position="127"/>
    </location>
</feature>
<dbReference type="Proteomes" id="UP000824469">
    <property type="component" value="Unassembled WGS sequence"/>
</dbReference>
<gene>
    <name evidence="10" type="ORF">KI387_040413</name>
</gene>
<evidence type="ECO:0000256" key="1">
    <source>
        <dbReference type="ARBA" id="ARBA00004477"/>
    </source>
</evidence>
<dbReference type="GO" id="GO:0042765">
    <property type="term" value="C:GPI-anchor transamidase complex"/>
    <property type="evidence" value="ECO:0007669"/>
    <property type="project" value="InterPro"/>
</dbReference>
<evidence type="ECO:0000256" key="2">
    <source>
        <dbReference type="ARBA" id="ARBA00004687"/>
    </source>
</evidence>
<evidence type="ECO:0000256" key="5">
    <source>
        <dbReference type="ARBA" id="ARBA00022692"/>
    </source>
</evidence>
<dbReference type="GO" id="GO:0006506">
    <property type="term" value="P:GPI anchor biosynthetic process"/>
    <property type="evidence" value="ECO:0007669"/>
    <property type="project" value="UniProtKB-KW"/>
</dbReference>
<dbReference type="AlphaFoldDB" id="A0AA38C858"/>
<dbReference type="InterPro" id="IPR009600">
    <property type="entry name" value="PIG-U"/>
</dbReference>
<evidence type="ECO:0008006" key="12">
    <source>
        <dbReference type="Google" id="ProtNLM"/>
    </source>
</evidence>
<evidence type="ECO:0000256" key="4">
    <source>
        <dbReference type="ARBA" id="ARBA00022502"/>
    </source>
</evidence>